<dbReference type="InterPro" id="IPR012132">
    <property type="entry name" value="GMC_OxRdtase"/>
</dbReference>
<dbReference type="PIRSF" id="PIRSF000137">
    <property type="entry name" value="Alcohol_oxidase"/>
    <property type="match status" value="1"/>
</dbReference>
<name>A0A8I2YUZ1_9AGAM</name>
<comment type="cofactor">
    <cofactor evidence="2">
        <name>FAD</name>
        <dbReference type="ChEBI" id="CHEBI:57692"/>
    </cofactor>
</comment>
<proteinExistence type="inferred from homology"/>
<dbReference type="Proteomes" id="UP000683000">
    <property type="component" value="Unassembled WGS sequence"/>
</dbReference>
<evidence type="ECO:0000313" key="6">
    <source>
        <dbReference type="EMBL" id="KAG6378102.1"/>
    </source>
</evidence>
<keyword evidence="2 3" id="KW-0274">FAD</keyword>
<dbReference type="PANTHER" id="PTHR11552:SF119">
    <property type="entry name" value="GLUCOSE-METHANOL-CHOLINE OXIDOREDUCTASE N-TERMINAL DOMAIN-CONTAINING PROTEIN"/>
    <property type="match status" value="1"/>
</dbReference>
<evidence type="ECO:0000256" key="3">
    <source>
        <dbReference type="RuleBase" id="RU003968"/>
    </source>
</evidence>
<organism evidence="6 7">
    <name type="scientific">Boletus reticuloceps</name>
    <dbReference type="NCBI Taxonomy" id="495285"/>
    <lineage>
        <taxon>Eukaryota</taxon>
        <taxon>Fungi</taxon>
        <taxon>Dikarya</taxon>
        <taxon>Basidiomycota</taxon>
        <taxon>Agaricomycotina</taxon>
        <taxon>Agaricomycetes</taxon>
        <taxon>Agaricomycetidae</taxon>
        <taxon>Boletales</taxon>
        <taxon>Boletineae</taxon>
        <taxon>Boletaceae</taxon>
        <taxon>Boletoideae</taxon>
        <taxon>Boletus</taxon>
    </lineage>
</organism>
<protein>
    <recommendedName>
        <fullName evidence="4 5">Glucose-methanol-choline oxidoreductase N-terminal domain-containing protein</fullName>
    </recommendedName>
</protein>
<dbReference type="GO" id="GO:0016614">
    <property type="term" value="F:oxidoreductase activity, acting on CH-OH group of donors"/>
    <property type="evidence" value="ECO:0007669"/>
    <property type="project" value="InterPro"/>
</dbReference>
<dbReference type="InterPro" id="IPR036188">
    <property type="entry name" value="FAD/NAD-bd_sf"/>
</dbReference>
<dbReference type="SUPFAM" id="SSF51905">
    <property type="entry name" value="FAD/NAD(P)-binding domain"/>
    <property type="match status" value="1"/>
</dbReference>
<evidence type="ECO:0000256" key="2">
    <source>
        <dbReference type="PIRSR" id="PIRSR000137-2"/>
    </source>
</evidence>
<feature type="domain" description="Glucose-methanol-choline oxidoreductase N-terminal" evidence="5">
    <location>
        <begin position="215"/>
        <end position="229"/>
    </location>
</feature>
<reference evidence="6" key="1">
    <citation type="submission" date="2021-03" db="EMBL/GenBank/DDBJ databases">
        <title>Evolutionary innovations through gain and loss of genes in the ectomycorrhizal Boletales.</title>
        <authorList>
            <person name="Wu G."/>
            <person name="Miyauchi S."/>
            <person name="Morin E."/>
            <person name="Yang Z.-L."/>
            <person name="Xu J."/>
            <person name="Martin F.M."/>
        </authorList>
    </citation>
    <scope>NUCLEOTIDE SEQUENCE</scope>
    <source>
        <strain evidence="6">BR01</strain>
    </source>
</reference>
<keyword evidence="3" id="KW-0285">Flavoprotein</keyword>
<feature type="domain" description="Glucose-methanol-choline oxidoreductase N-terminal" evidence="4">
    <location>
        <begin position="88"/>
        <end position="111"/>
    </location>
</feature>
<sequence>MGEATHEYDIVFAGGGTTACVVAGRLAAADPSLKILVLEAGPHTKDDPRCVEPSRCIQHLEPGDPFMSIHLTEPSPYLNGRRIDVNSGRCVGGSSVINNMMYTRAAASDYDDWETICNNPGWGSKDLLPLLRKTETYEVKEHEPTHGYSGPLKVSYGGCFTNIGIQALDVAAKYDPGARWRMIAMTYRRAIPIVDGRNQTVHVAKATRFVVVSAGAFGSPAVLERSGIGSSELLARLGIPQVVDLPGVGENYLDHPVVFSAFFAAEEAETMDALYSGDVKEIDKQMKLWQRDGTGLISHNAYDVALKLRPNVDDLRELGPEFSSRWKFFESSPDKSIALLAPCAGFIGLHHNLPARKYIGGCYYLGHPESTGSVHIGSAHGLHERSVFLANFLNRPSDLAILRLAYKRMREWIRRMPHYRGELQLQHPVFPAGSAAECKETDRPIPIDAPDIRYTTKDDKAIDDFHRAAGKAFISTHVMLPLS</sequence>
<dbReference type="OrthoDB" id="269227at2759"/>
<evidence type="ECO:0000256" key="1">
    <source>
        <dbReference type="ARBA" id="ARBA00010790"/>
    </source>
</evidence>
<comment type="similarity">
    <text evidence="1 3">Belongs to the GMC oxidoreductase family.</text>
</comment>
<dbReference type="GO" id="GO:0050660">
    <property type="term" value="F:flavin adenine dinucleotide binding"/>
    <property type="evidence" value="ECO:0007669"/>
    <property type="project" value="InterPro"/>
</dbReference>
<comment type="caution">
    <text evidence="6">The sequence shown here is derived from an EMBL/GenBank/DDBJ whole genome shotgun (WGS) entry which is preliminary data.</text>
</comment>
<evidence type="ECO:0000313" key="7">
    <source>
        <dbReference type="Proteomes" id="UP000683000"/>
    </source>
</evidence>
<evidence type="ECO:0000259" key="4">
    <source>
        <dbReference type="PROSITE" id="PS00623"/>
    </source>
</evidence>
<keyword evidence="7" id="KW-1185">Reference proteome</keyword>
<dbReference type="EMBL" id="JAGFBS010000007">
    <property type="protein sequence ID" value="KAG6378102.1"/>
    <property type="molecule type" value="Genomic_DNA"/>
</dbReference>
<dbReference type="SUPFAM" id="SSF54373">
    <property type="entry name" value="FAD-linked reductases, C-terminal domain"/>
    <property type="match status" value="1"/>
</dbReference>
<dbReference type="AlphaFoldDB" id="A0A8I2YUZ1"/>
<dbReference type="PANTHER" id="PTHR11552">
    <property type="entry name" value="GLUCOSE-METHANOL-CHOLINE GMC OXIDOREDUCTASE"/>
    <property type="match status" value="1"/>
</dbReference>
<evidence type="ECO:0000259" key="5">
    <source>
        <dbReference type="PROSITE" id="PS00624"/>
    </source>
</evidence>
<dbReference type="Gene3D" id="3.50.50.60">
    <property type="entry name" value="FAD/NAD(P)-binding domain"/>
    <property type="match status" value="2"/>
</dbReference>
<dbReference type="InterPro" id="IPR000172">
    <property type="entry name" value="GMC_OxRdtase_N"/>
</dbReference>
<feature type="binding site" evidence="2">
    <location>
        <begin position="17"/>
        <end position="18"/>
    </location>
    <ligand>
        <name>FAD</name>
        <dbReference type="ChEBI" id="CHEBI:57692"/>
    </ligand>
</feature>
<gene>
    <name evidence="6" type="ORF">JVT61DRAFT_13787</name>
</gene>
<dbReference type="PROSITE" id="PS00624">
    <property type="entry name" value="GMC_OXRED_2"/>
    <property type="match status" value="1"/>
</dbReference>
<accession>A0A8I2YUZ1</accession>
<dbReference type="PROSITE" id="PS00623">
    <property type="entry name" value="GMC_OXRED_1"/>
    <property type="match status" value="1"/>
</dbReference>
<dbReference type="Pfam" id="PF00732">
    <property type="entry name" value="GMC_oxred_N"/>
    <property type="match status" value="2"/>
</dbReference>
<dbReference type="Gene3D" id="3.30.560.10">
    <property type="entry name" value="Glucose Oxidase, domain 3"/>
    <property type="match status" value="2"/>
</dbReference>